<proteinExistence type="predicted"/>
<evidence type="ECO:0000313" key="1">
    <source>
        <dbReference type="EMBL" id="MBB5285876.1"/>
    </source>
</evidence>
<dbReference type="AlphaFoldDB" id="A0A840TNM2"/>
<evidence type="ECO:0000313" key="2">
    <source>
        <dbReference type="Proteomes" id="UP000557307"/>
    </source>
</evidence>
<dbReference type="EMBL" id="JACHGF010000007">
    <property type="protein sequence ID" value="MBB5285876.1"/>
    <property type="molecule type" value="Genomic_DNA"/>
</dbReference>
<name>A0A840TNM2_9BACT</name>
<protein>
    <submittedName>
        <fullName evidence="1">Uncharacterized protein</fullName>
    </submittedName>
</protein>
<sequence length="114" mass="13133">MKIGEELFSTSKGSSYQCDRSNRVILCFGDLVTAFRIHEFVNFRRRINSIDIQSKLFDLSDECDYEVIEAPQQALPQRMALCEVIQLRELVNGTHFALELNSLLHEVLYSSCEV</sequence>
<reference evidence="1 2" key="1">
    <citation type="submission" date="2020-08" db="EMBL/GenBank/DDBJ databases">
        <title>Genomic Encyclopedia of Type Strains, Phase IV (KMG-IV): sequencing the most valuable type-strain genomes for metagenomic binning, comparative biology and taxonomic classification.</title>
        <authorList>
            <person name="Goeker M."/>
        </authorList>
    </citation>
    <scope>NUCLEOTIDE SEQUENCE [LARGE SCALE GENOMIC DNA]</scope>
    <source>
        <strain evidence="1 2">DSM 105074</strain>
    </source>
</reference>
<accession>A0A840TNM2</accession>
<organism evidence="1 2">
    <name type="scientific">Rhabdobacter roseus</name>
    <dbReference type="NCBI Taxonomy" id="1655419"/>
    <lineage>
        <taxon>Bacteria</taxon>
        <taxon>Pseudomonadati</taxon>
        <taxon>Bacteroidota</taxon>
        <taxon>Cytophagia</taxon>
        <taxon>Cytophagales</taxon>
        <taxon>Cytophagaceae</taxon>
        <taxon>Rhabdobacter</taxon>
    </lineage>
</organism>
<gene>
    <name evidence="1" type="ORF">HNQ92_004036</name>
</gene>
<comment type="caution">
    <text evidence="1">The sequence shown here is derived from an EMBL/GenBank/DDBJ whole genome shotgun (WGS) entry which is preliminary data.</text>
</comment>
<dbReference type="Proteomes" id="UP000557307">
    <property type="component" value="Unassembled WGS sequence"/>
</dbReference>
<dbReference type="RefSeq" id="WP_221307496.1">
    <property type="nucleotide sequence ID" value="NZ_JACHGF010000007.1"/>
</dbReference>
<keyword evidence="2" id="KW-1185">Reference proteome</keyword>